<dbReference type="InterPro" id="IPR038209">
    <property type="entry name" value="CKK_dom_sf"/>
</dbReference>
<accession>A0A139A4M9</accession>
<sequence>MQKSRPASALPSSRTNHAKSAGSDPAPTHSDDGQAPSASGASAALAWLQSLLSRPIDPRTEFTDGFTLAQVVALVDPRSIDLSWFTSDEFLRGSSKEDVTRETFSKLGAAVGRVLAPASASAAQDACAYDLERLARIRAGDVSEAVHLLTLLHANYARRMEHIGLGRRSLPNSAKTRSSAFAGFADSQSALVSNGLDHQHQHSPLSPTQNAPAMAMAISFPFEHKVRDVAFKPLLRVLLGKVCARGREVLASAGSTGTTHAGLEDTAWPGCIEELEYHFRKLVEDDCPAIRSPSLLDLLSSGRLYNLAASLLCPPGTGSPSETSTDSFPHLMWEMRDALAEGDPLREDAHVALMEKLLGELGAADTQSVLAESTYLQSESSVLDAISNVSEVLRTWLLALVGTFSGAAPYRANADKTAPPSLVSLLCRPCLPRAVALAYPGSPPFTSPFLPSECDAASFDEAALARMEAVARMVTGVVFRDCVNAGRMVRSEVELPTVERHGSDVRTLSRSSDVRETLVHPVSTKSTTAFDPVPTVSNKTGSNLVSPRATTPLLVAPLRTRMSKRKLRELRECNVDTESVLAPSSNYPSSQSPSSLESQTQPAESFTSSETLMPLPSPDREIVECHEPERAGSPTITPNLQLGQTYESPYLESSEAPEMKAPIEQVNSTVFSLSLETSKPFSTIETSGKELNNSSCLVATKSDEISSEAGSDDSAPLDGHSYCLDAHQSTVDDGAKVLSSSHMDFPQQAVKSAESAIPEQRDMLGGFCQTTDGTPSETANADAVEAKDGHSIANEESGPPNEQEINDSTAVSNETLHSDDEAVAGHGARTVVSEERWSTIQERNDVKPDNDDLKVTRDVHTNWQEVPSNIPESSVYDIKSTALSPRRFRLQSLERGEESKQMNPQLELEWRLGIPPPTVLPMPELPSTSLDVLDDTIPKDQKAEVFIGSKEPADDLCEPDEIEEEVAWDGDDQKVVEGLEASFKDQEEVEEEQWSELHQPNDENNEKWRWEEIQVNGPDSALVTTEDVPSVIPEDLVIPECLPPAPREQASSSEPFPVIYNDAPGERAVPTQFTRGEERDTFKVSNSSATFDTEPPAESVLANFRPDHGALKSSRGGLAYFVSMDDGNGGSSMDTSMAEIDSSTKMKGPSSEAAWESATQKATVAPGSNIGDEEVAATSPVSSLKSSVARPKRTQSGGVQQQNTLRHDSDATLDGCSEDQEDVLYGHKKTMKRGPPHPDAVKEKTVHGKQIKCDQKDARITRPSSTRTLIKNALHALLAGALNENTKREALAAIEVSTADSFIIAVKEERDHKFRALYELVYDHRGLDQSNAASPSGSGLRTRKLCGTGPSAIDEGDVAAFMKYDTGSRQLRVLPTKGFGVSTHAVAIGGKVVPTKRR</sequence>
<dbReference type="PANTHER" id="PTHR21595">
    <property type="entry name" value="PATRONIN"/>
    <property type="match status" value="1"/>
</dbReference>
<feature type="domain" description="CKK" evidence="2">
    <location>
        <begin position="1254"/>
        <end position="1398"/>
    </location>
</feature>
<dbReference type="STRING" id="1344416.A0A139A4M9"/>
<dbReference type="EMBL" id="KQ965797">
    <property type="protein sequence ID" value="KXS11731.1"/>
    <property type="molecule type" value="Genomic_DNA"/>
</dbReference>
<keyword evidence="4" id="KW-1185">Reference proteome</keyword>
<feature type="region of interest" description="Disordered" evidence="1">
    <location>
        <begin position="787"/>
        <end position="806"/>
    </location>
</feature>
<dbReference type="Pfam" id="PF08683">
    <property type="entry name" value="CAMSAP_CKK"/>
    <property type="match status" value="1"/>
</dbReference>
<dbReference type="PANTHER" id="PTHR21595:SF0">
    <property type="entry name" value="PATRONIN"/>
    <property type="match status" value="1"/>
</dbReference>
<feature type="region of interest" description="Disordered" evidence="1">
    <location>
        <begin position="578"/>
        <end position="617"/>
    </location>
</feature>
<name>A0A139A4M9_GONPJ</name>
<dbReference type="InterPro" id="IPR032940">
    <property type="entry name" value="CAMSAP"/>
</dbReference>
<dbReference type="Proteomes" id="UP000070544">
    <property type="component" value="Unassembled WGS sequence"/>
</dbReference>
<dbReference type="SUPFAM" id="SSF50346">
    <property type="entry name" value="PRC-barrel domain"/>
    <property type="match status" value="1"/>
</dbReference>
<reference evidence="3 4" key="1">
    <citation type="journal article" date="2015" name="Genome Biol. Evol.">
        <title>Phylogenomic analyses indicate that early fungi evolved digesting cell walls of algal ancestors of land plants.</title>
        <authorList>
            <person name="Chang Y."/>
            <person name="Wang S."/>
            <person name="Sekimoto S."/>
            <person name="Aerts A.L."/>
            <person name="Choi C."/>
            <person name="Clum A."/>
            <person name="LaButti K.M."/>
            <person name="Lindquist E.A."/>
            <person name="Yee Ngan C."/>
            <person name="Ohm R.A."/>
            <person name="Salamov A.A."/>
            <person name="Grigoriev I.V."/>
            <person name="Spatafora J.W."/>
            <person name="Berbee M.L."/>
        </authorList>
    </citation>
    <scope>NUCLEOTIDE SEQUENCE [LARGE SCALE GENOMIC DNA]</scope>
    <source>
        <strain evidence="3 4">JEL478</strain>
    </source>
</reference>
<dbReference type="SMART" id="SM01051">
    <property type="entry name" value="CAMSAP_CKK"/>
    <property type="match status" value="1"/>
</dbReference>
<evidence type="ECO:0000256" key="1">
    <source>
        <dbReference type="SAM" id="MobiDB-lite"/>
    </source>
</evidence>
<feature type="region of interest" description="Disordered" evidence="1">
    <location>
        <begin position="1141"/>
        <end position="1216"/>
    </location>
</feature>
<dbReference type="InterPro" id="IPR011033">
    <property type="entry name" value="PRC_barrel-like_sf"/>
</dbReference>
<feature type="compositionally biased region" description="Polar residues" evidence="1">
    <location>
        <begin position="1"/>
        <end position="15"/>
    </location>
</feature>
<dbReference type="InterPro" id="IPR014797">
    <property type="entry name" value="CKK_CAMSAP"/>
</dbReference>
<feature type="compositionally biased region" description="Low complexity" evidence="1">
    <location>
        <begin position="583"/>
        <end position="602"/>
    </location>
</feature>
<dbReference type="Gene3D" id="3.10.20.360">
    <property type="entry name" value="CKK domain"/>
    <property type="match status" value="1"/>
</dbReference>
<protein>
    <recommendedName>
        <fullName evidence="2">CKK domain-containing protein</fullName>
    </recommendedName>
</protein>
<evidence type="ECO:0000313" key="4">
    <source>
        <dbReference type="Proteomes" id="UP000070544"/>
    </source>
</evidence>
<evidence type="ECO:0000259" key="2">
    <source>
        <dbReference type="PROSITE" id="PS51508"/>
    </source>
</evidence>
<feature type="region of interest" description="Disordered" evidence="1">
    <location>
        <begin position="1043"/>
        <end position="1064"/>
    </location>
</feature>
<feature type="region of interest" description="Disordered" evidence="1">
    <location>
        <begin position="1"/>
        <end position="39"/>
    </location>
</feature>
<dbReference type="PROSITE" id="PS51508">
    <property type="entry name" value="CKK"/>
    <property type="match status" value="1"/>
</dbReference>
<dbReference type="OrthoDB" id="2125658at2759"/>
<proteinExistence type="predicted"/>
<dbReference type="GO" id="GO:0005516">
    <property type="term" value="F:calmodulin binding"/>
    <property type="evidence" value="ECO:0007669"/>
    <property type="project" value="InterPro"/>
</dbReference>
<dbReference type="GO" id="GO:0008017">
    <property type="term" value="F:microtubule binding"/>
    <property type="evidence" value="ECO:0007669"/>
    <property type="project" value="InterPro"/>
</dbReference>
<feature type="compositionally biased region" description="Polar residues" evidence="1">
    <location>
        <begin position="1194"/>
        <end position="1204"/>
    </location>
</feature>
<gene>
    <name evidence="3" type="ORF">M427DRAFT_35472</name>
</gene>
<organism evidence="3 4">
    <name type="scientific">Gonapodya prolifera (strain JEL478)</name>
    <name type="common">Monoblepharis prolifera</name>
    <dbReference type="NCBI Taxonomy" id="1344416"/>
    <lineage>
        <taxon>Eukaryota</taxon>
        <taxon>Fungi</taxon>
        <taxon>Fungi incertae sedis</taxon>
        <taxon>Chytridiomycota</taxon>
        <taxon>Chytridiomycota incertae sedis</taxon>
        <taxon>Monoblepharidomycetes</taxon>
        <taxon>Monoblepharidales</taxon>
        <taxon>Gonapodyaceae</taxon>
        <taxon>Gonapodya</taxon>
    </lineage>
</organism>
<evidence type="ECO:0000313" key="3">
    <source>
        <dbReference type="EMBL" id="KXS11731.1"/>
    </source>
</evidence>